<feature type="domain" description="RNA polymerase sigma-70 region 4" evidence="8">
    <location>
        <begin position="163"/>
        <end position="211"/>
    </location>
</feature>
<gene>
    <name evidence="9" type="ORF">CLV43_106288</name>
</gene>
<dbReference type="InterPro" id="IPR039425">
    <property type="entry name" value="RNA_pol_sigma-70-like"/>
</dbReference>
<dbReference type="Gene3D" id="1.10.1740.10">
    <property type="match status" value="1"/>
</dbReference>
<dbReference type="SUPFAM" id="SSF88946">
    <property type="entry name" value="Sigma2 domain of RNA polymerase sigma factors"/>
    <property type="match status" value="1"/>
</dbReference>
<dbReference type="GO" id="GO:0006352">
    <property type="term" value="P:DNA-templated transcription initiation"/>
    <property type="evidence" value="ECO:0007669"/>
    <property type="project" value="InterPro"/>
</dbReference>
<dbReference type="InterPro" id="IPR014284">
    <property type="entry name" value="RNA_pol_sigma-70_dom"/>
</dbReference>
<evidence type="ECO:0000259" key="7">
    <source>
        <dbReference type="Pfam" id="PF04542"/>
    </source>
</evidence>
<dbReference type="OrthoDB" id="9784272at2"/>
<dbReference type="InterPro" id="IPR007630">
    <property type="entry name" value="RNA_pol_sigma70_r4"/>
</dbReference>
<dbReference type="PANTHER" id="PTHR43133">
    <property type="entry name" value="RNA POLYMERASE ECF-TYPE SIGMA FACTO"/>
    <property type="match status" value="1"/>
</dbReference>
<keyword evidence="3" id="KW-0731">Sigma factor</keyword>
<dbReference type="PANTHER" id="PTHR43133:SF62">
    <property type="entry name" value="RNA POLYMERASE SIGMA FACTOR SIGZ"/>
    <property type="match status" value="1"/>
</dbReference>
<dbReference type="EMBL" id="PVTF01000006">
    <property type="protein sequence ID" value="PRY40548.1"/>
    <property type="molecule type" value="Genomic_DNA"/>
</dbReference>
<feature type="domain" description="RNA polymerase sigma-70 region 2" evidence="7">
    <location>
        <begin position="56"/>
        <end position="123"/>
    </location>
</feature>
<dbReference type="InterPro" id="IPR013325">
    <property type="entry name" value="RNA_pol_sigma_r2"/>
</dbReference>
<keyword evidence="5" id="KW-0804">Transcription</keyword>
<dbReference type="SUPFAM" id="SSF88659">
    <property type="entry name" value="Sigma3 and sigma4 domains of RNA polymerase sigma factors"/>
    <property type="match status" value="1"/>
</dbReference>
<evidence type="ECO:0000259" key="8">
    <source>
        <dbReference type="Pfam" id="PF04545"/>
    </source>
</evidence>
<comment type="caution">
    <text evidence="9">The sequence shown here is derived from an EMBL/GenBank/DDBJ whole genome shotgun (WGS) entry which is preliminary data.</text>
</comment>
<dbReference type="Proteomes" id="UP000239494">
    <property type="component" value="Unassembled WGS sequence"/>
</dbReference>
<feature type="region of interest" description="Disordered" evidence="6">
    <location>
        <begin position="1"/>
        <end position="40"/>
    </location>
</feature>
<proteinExistence type="inferred from homology"/>
<reference evidence="9 10" key="1">
    <citation type="submission" date="2018-03" db="EMBL/GenBank/DDBJ databases">
        <title>Genomic Encyclopedia of Archaeal and Bacterial Type Strains, Phase II (KMG-II): from individual species to whole genera.</title>
        <authorList>
            <person name="Goeker M."/>
        </authorList>
    </citation>
    <scope>NUCLEOTIDE SEQUENCE [LARGE SCALE GENOMIC DNA]</scope>
    <source>
        <strain evidence="9 10">DSM 44720</strain>
    </source>
</reference>
<dbReference type="InterPro" id="IPR013324">
    <property type="entry name" value="RNA_pol_sigma_r3/r4-like"/>
</dbReference>
<sequence length="239" mass="26011">MLDVRTSLVADSPAPPPQPTSADPRSTDSGGRDGRPTDPELVTRLAQGDRTAFGELYDRYGKPAYSLARRICVDPDLAEDIVQEAFLALWRNPSRFDASRGGFGTWLMTVVHHRAVDAVRKENTQRRRNVPLTDELSERNVPPAPGSDLEALSSVVGAEVREALKKLPEDQRQVIALAYLGGYTQIEVAKLTGVPLGTVKSRTFAAIRRLRGTLSSVWTAETGGAQDLATPNNTKGAHR</sequence>
<dbReference type="GO" id="GO:0016987">
    <property type="term" value="F:sigma factor activity"/>
    <property type="evidence" value="ECO:0007669"/>
    <property type="project" value="UniProtKB-KW"/>
</dbReference>
<evidence type="ECO:0000256" key="4">
    <source>
        <dbReference type="ARBA" id="ARBA00023125"/>
    </source>
</evidence>
<evidence type="ECO:0000256" key="5">
    <source>
        <dbReference type="ARBA" id="ARBA00023163"/>
    </source>
</evidence>
<name>A0A2T0T4E3_9PSEU</name>
<protein>
    <submittedName>
        <fullName evidence="9">RNA polymerase sigma-70 factor (ECF subfamily)</fullName>
    </submittedName>
</protein>
<dbReference type="Gene3D" id="1.10.10.10">
    <property type="entry name" value="Winged helix-like DNA-binding domain superfamily/Winged helix DNA-binding domain"/>
    <property type="match status" value="1"/>
</dbReference>
<organism evidence="9 10">
    <name type="scientific">Umezawaea tangerina</name>
    <dbReference type="NCBI Taxonomy" id="84725"/>
    <lineage>
        <taxon>Bacteria</taxon>
        <taxon>Bacillati</taxon>
        <taxon>Actinomycetota</taxon>
        <taxon>Actinomycetes</taxon>
        <taxon>Pseudonocardiales</taxon>
        <taxon>Pseudonocardiaceae</taxon>
        <taxon>Umezawaea</taxon>
    </lineage>
</organism>
<comment type="similarity">
    <text evidence="1">Belongs to the sigma-70 factor family. ECF subfamily.</text>
</comment>
<dbReference type="Pfam" id="PF04542">
    <property type="entry name" value="Sigma70_r2"/>
    <property type="match status" value="1"/>
</dbReference>
<evidence type="ECO:0000313" key="9">
    <source>
        <dbReference type="EMBL" id="PRY40548.1"/>
    </source>
</evidence>
<dbReference type="InterPro" id="IPR007627">
    <property type="entry name" value="RNA_pol_sigma70_r2"/>
</dbReference>
<dbReference type="AlphaFoldDB" id="A0A2T0T4E3"/>
<dbReference type="GO" id="GO:0003677">
    <property type="term" value="F:DNA binding"/>
    <property type="evidence" value="ECO:0007669"/>
    <property type="project" value="InterPro"/>
</dbReference>
<evidence type="ECO:0000256" key="2">
    <source>
        <dbReference type="ARBA" id="ARBA00023015"/>
    </source>
</evidence>
<evidence type="ECO:0000313" key="10">
    <source>
        <dbReference type="Proteomes" id="UP000239494"/>
    </source>
</evidence>
<dbReference type="Pfam" id="PF04545">
    <property type="entry name" value="Sigma70_r4"/>
    <property type="match status" value="1"/>
</dbReference>
<evidence type="ECO:0000256" key="1">
    <source>
        <dbReference type="ARBA" id="ARBA00010641"/>
    </source>
</evidence>
<dbReference type="NCBIfam" id="TIGR02937">
    <property type="entry name" value="sigma70-ECF"/>
    <property type="match status" value="1"/>
</dbReference>
<keyword evidence="2" id="KW-0805">Transcription regulation</keyword>
<dbReference type="InterPro" id="IPR036388">
    <property type="entry name" value="WH-like_DNA-bd_sf"/>
</dbReference>
<evidence type="ECO:0000256" key="3">
    <source>
        <dbReference type="ARBA" id="ARBA00023082"/>
    </source>
</evidence>
<accession>A0A2T0T4E3</accession>
<keyword evidence="4" id="KW-0238">DNA-binding</keyword>
<evidence type="ECO:0000256" key="6">
    <source>
        <dbReference type="SAM" id="MobiDB-lite"/>
    </source>
</evidence>
<keyword evidence="10" id="KW-1185">Reference proteome</keyword>
<dbReference type="CDD" id="cd06171">
    <property type="entry name" value="Sigma70_r4"/>
    <property type="match status" value="1"/>
</dbReference>